<dbReference type="SUPFAM" id="SSF52172">
    <property type="entry name" value="CheY-like"/>
    <property type="match status" value="1"/>
</dbReference>
<dbReference type="InterPro" id="IPR011006">
    <property type="entry name" value="CheY-like_superfamily"/>
</dbReference>
<comment type="similarity">
    <text evidence="1">Belongs to the bacterial sugar transferase family.</text>
</comment>
<proteinExistence type="inferred from homology"/>
<keyword evidence="4" id="KW-1185">Reference proteome</keyword>
<dbReference type="Proteomes" id="UP000429232">
    <property type="component" value="Chromosome"/>
</dbReference>
<organism evidence="3 4">
    <name type="scientific">Mucilaginibacter ginkgonis</name>
    <dbReference type="NCBI Taxonomy" id="2682091"/>
    <lineage>
        <taxon>Bacteria</taxon>
        <taxon>Pseudomonadati</taxon>
        <taxon>Bacteroidota</taxon>
        <taxon>Sphingobacteriia</taxon>
        <taxon>Sphingobacteriales</taxon>
        <taxon>Sphingobacteriaceae</taxon>
        <taxon>Mucilaginibacter</taxon>
    </lineage>
</organism>
<keyword evidence="3" id="KW-0808">Transferase</keyword>
<evidence type="ECO:0000256" key="1">
    <source>
        <dbReference type="ARBA" id="ARBA00006464"/>
    </source>
</evidence>
<name>A0A6I4HXZ5_9SPHI</name>
<dbReference type="PANTHER" id="PTHR30576">
    <property type="entry name" value="COLANIC BIOSYNTHESIS UDP-GLUCOSE LIPID CARRIER TRANSFERASE"/>
    <property type="match status" value="1"/>
</dbReference>
<dbReference type="PANTHER" id="PTHR30576:SF0">
    <property type="entry name" value="UNDECAPRENYL-PHOSPHATE N-ACETYLGALACTOSAMINYL 1-PHOSPHATE TRANSFERASE-RELATED"/>
    <property type="match status" value="1"/>
</dbReference>
<evidence type="ECO:0000313" key="4">
    <source>
        <dbReference type="Proteomes" id="UP000429232"/>
    </source>
</evidence>
<dbReference type="InterPro" id="IPR003362">
    <property type="entry name" value="Bact_transf"/>
</dbReference>
<feature type="domain" description="Bacterial sugar transferase" evidence="2">
    <location>
        <begin position="164"/>
        <end position="362"/>
    </location>
</feature>
<sequence length="367" mass="42659">MQNQLWPEKRQIHDNSVKVDLFYVGNDFRDLLTEELPPSYNFLYAENSEEIVRRVNGLTIFDTPDLIIVEADEKENHFKLIQIIRDNLYLNEIIIIVLSKWNVANWRVKMSHLRVHDYYLYPFSVNHIQERIALLLKLRLLRPNRLGLLKNAGADLKYKMPFTKRLFDILFSGFILLCLSPLLLLITFLVKVGSKGPAIYRSSRVGAGYKIFSFYKFRSMHSDADKKVGDFKNLNQYLHSGNLNGKPVFFKVLDDPRVTKLGRFLRSTSLDELPQLYNILIGDMSFVGNRPLPLYEAEQLTSNEWSKRFLGPAGLTGLWQIKQRGKAEVSELERKLLDNSYVTNHSFILDLKILFQTIPAIFQKAKV</sequence>
<evidence type="ECO:0000259" key="2">
    <source>
        <dbReference type="Pfam" id="PF02397"/>
    </source>
</evidence>
<dbReference type="Gene3D" id="3.40.50.2300">
    <property type="match status" value="1"/>
</dbReference>
<protein>
    <submittedName>
        <fullName evidence="3">Sugar transferase</fullName>
    </submittedName>
</protein>
<dbReference type="KEGG" id="mgik:GO620_007275"/>
<dbReference type="AlphaFoldDB" id="A0A6I4HXZ5"/>
<accession>A0A6I4HXZ5</accession>
<dbReference type="RefSeq" id="WP_157523815.1">
    <property type="nucleotide sequence ID" value="NZ_CP066775.1"/>
</dbReference>
<dbReference type="GO" id="GO:0016780">
    <property type="term" value="F:phosphotransferase activity, for other substituted phosphate groups"/>
    <property type="evidence" value="ECO:0007669"/>
    <property type="project" value="TreeGrafter"/>
</dbReference>
<gene>
    <name evidence="3" type="ORF">GO620_007275</name>
</gene>
<evidence type="ECO:0000313" key="3">
    <source>
        <dbReference type="EMBL" id="QQL51241.1"/>
    </source>
</evidence>
<reference evidence="3 4" key="1">
    <citation type="submission" date="2020-12" db="EMBL/GenBank/DDBJ databases">
        <title>HMF7856_wgs.fasta genome submission.</title>
        <authorList>
            <person name="Kang H."/>
            <person name="Kim H."/>
            <person name="Joh K."/>
        </authorList>
    </citation>
    <scope>NUCLEOTIDE SEQUENCE [LARGE SCALE GENOMIC DNA]</scope>
    <source>
        <strain evidence="3 4">HMF7856</strain>
    </source>
</reference>
<dbReference type="EMBL" id="CP066775">
    <property type="protein sequence ID" value="QQL51241.1"/>
    <property type="molecule type" value="Genomic_DNA"/>
</dbReference>
<dbReference type="Pfam" id="PF02397">
    <property type="entry name" value="Bac_transf"/>
    <property type="match status" value="1"/>
</dbReference>